<dbReference type="RefSeq" id="WP_013029362.1">
    <property type="nucleotide sequence ID" value="NC_013959.1"/>
</dbReference>
<keyword evidence="2" id="KW-0012">Acyltransferase</keyword>
<dbReference type="STRING" id="580332.Slit_1227"/>
<dbReference type="HOGENOM" id="CLU_098389_0_0_4"/>
<evidence type="ECO:0000256" key="1">
    <source>
        <dbReference type="ARBA" id="ARBA00022679"/>
    </source>
</evidence>
<evidence type="ECO:0000256" key="2">
    <source>
        <dbReference type="ARBA" id="ARBA00023315"/>
    </source>
</evidence>
<organism evidence="4 5">
    <name type="scientific">Sideroxydans lithotrophicus (strain ES-1)</name>
    <dbReference type="NCBI Taxonomy" id="580332"/>
    <lineage>
        <taxon>Bacteria</taxon>
        <taxon>Pseudomonadati</taxon>
        <taxon>Pseudomonadota</taxon>
        <taxon>Betaproteobacteria</taxon>
        <taxon>Nitrosomonadales</taxon>
        <taxon>Gallionellaceae</taxon>
        <taxon>Sideroxydans</taxon>
    </lineage>
</organism>
<evidence type="ECO:0000313" key="4">
    <source>
        <dbReference type="EMBL" id="ADE11464.1"/>
    </source>
</evidence>
<name>D5CR78_SIDLE</name>
<dbReference type="PROSITE" id="PS51186">
    <property type="entry name" value="GNAT"/>
    <property type="match status" value="1"/>
</dbReference>
<dbReference type="eggNOG" id="COG3153">
    <property type="taxonomic scope" value="Bacteria"/>
</dbReference>
<dbReference type="OrthoDB" id="119501at2"/>
<dbReference type="KEGG" id="slt:Slit_1227"/>
<dbReference type="PANTHER" id="PTHR43877:SF2">
    <property type="entry name" value="AMINOALKYLPHOSPHONATE N-ACETYLTRANSFERASE-RELATED"/>
    <property type="match status" value="1"/>
</dbReference>
<dbReference type="Gene3D" id="3.40.630.30">
    <property type="match status" value="1"/>
</dbReference>
<dbReference type="PANTHER" id="PTHR43877">
    <property type="entry name" value="AMINOALKYLPHOSPHONATE N-ACETYLTRANSFERASE-RELATED-RELATED"/>
    <property type="match status" value="1"/>
</dbReference>
<reference evidence="4 5" key="1">
    <citation type="submission" date="2010-03" db="EMBL/GenBank/DDBJ databases">
        <title>Complete sequence of Sideroxydans lithotrophicus ES-1.</title>
        <authorList>
            <consortium name="US DOE Joint Genome Institute"/>
            <person name="Lucas S."/>
            <person name="Copeland A."/>
            <person name="Lapidus A."/>
            <person name="Cheng J.-F."/>
            <person name="Bruce D."/>
            <person name="Goodwin L."/>
            <person name="Pitluck S."/>
            <person name="Munk A.C."/>
            <person name="Detter J.C."/>
            <person name="Han C."/>
            <person name="Tapia R."/>
            <person name="Larimer F."/>
            <person name="Land M."/>
            <person name="Hauser L."/>
            <person name="Kyrpides N."/>
            <person name="Ivanova N."/>
            <person name="Emerson D."/>
            <person name="Woyke T."/>
        </authorList>
    </citation>
    <scope>NUCLEOTIDE SEQUENCE [LARGE SCALE GENOMIC DNA]</scope>
    <source>
        <strain evidence="4 5">ES-1</strain>
    </source>
</reference>
<dbReference type="Pfam" id="PF00583">
    <property type="entry name" value="Acetyltransf_1"/>
    <property type="match status" value="1"/>
</dbReference>
<accession>D5CR78</accession>
<proteinExistence type="predicted"/>
<dbReference type="GO" id="GO:0016747">
    <property type="term" value="F:acyltransferase activity, transferring groups other than amino-acyl groups"/>
    <property type="evidence" value="ECO:0007669"/>
    <property type="project" value="InterPro"/>
</dbReference>
<dbReference type="SUPFAM" id="SSF55729">
    <property type="entry name" value="Acyl-CoA N-acyltransferases (Nat)"/>
    <property type="match status" value="1"/>
</dbReference>
<evidence type="ECO:0000313" key="5">
    <source>
        <dbReference type="Proteomes" id="UP000001625"/>
    </source>
</evidence>
<dbReference type="CDD" id="cd04301">
    <property type="entry name" value="NAT_SF"/>
    <property type="match status" value="1"/>
</dbReference>
<dbReference type="Proteomes" id="UP000001625">
    <property type="component" value="Chromosome"/>
</dbReference>
<keyword evidence="1 4" id="KW-0808">Transferase</keyword>
<protein>
    <submittedName>
        <fullName evidence="4">GCN5-related N-acetyltransferase</fullName>
    </submittedName>
</protein>
<dbReference type="InterPro" id="IPR050832">
    <property type="entry name" value="Bact_Acetyltransf"/>
</dbReference>
<feature type="domain" description="N-acetyltransferase" evidence="3">
    <location>
        <begin position="13"/>
        <end position="170"/>
    </location>
</feature>
<dbReference type="EMBL" id="CP001965">
    <property type="protein sequence ID" value="ADE11464.1"/>
    <property type="molecule type" value="Genomic_DNA"/>
</dbReference>
<gene>
    <name evidence="4" type="ordered locus">Slit_1227</name>
</gene>
<sequence length="191" mass="20751">MPAQRHPSSNTDLTFRRANAADVDAIVALVNSAYRGESSRAGWTTEADILGGQRTDAAEIAHLIAQDGSAILLCLCGGGIIGSVHVEQVDTATAYLGMLVIRPQLQGQGAGRRLMDEAERFAYTEWGAGRVQMQVITLRRELIAYYERRGYRRSGEVRPFPAGEPRFGLPKVEGLMFEVLEKVLEAGCGGN</sequence>
<keyword evidence="5" id="KW-1185">Reference proteome</keyword>
<dbReference type="InterPro" id="IPR000182">
    <property type="entry name" value="GNAT_dom"/>
</dbReference>
<dbReference type="InterPro" id="IPR016181">
    <property type="entry name" value="Acyl_CoA_acyltransferase"/>
</dbReference>
<evidence type="ECO:0000259" key="3">
    <source>
        <dbReference type="PROSITE" id="PS51186"/>
    </source>
</evidence>
<dbReference type="AlphaFoldDB" id="D5CR78"/>